<proteinExistence type="inferred from homology"/>
<evidence type="ECO:0000256" key="9">
    <source>
        <dbReference type="ARBA" id="ARBA00022771"/>
    </source>
</evidence>
<keyword evidence="10" id="KW-0833">Ubl conjugation pathway</keyword>
<dbReference type="PANTHER" id="PTHR45943:SF1">
    <property type="entry name" value="E3 UBIQUITIN-PROTEIN LIGASE MYCBP2"/>
    <property type="match status" value="1"/>
</dbReference>
<dbReference type="Gene3D" id="3.30.40.10">
    <property type="entry name" value="Zinc/RING finger domain, C3HC4 (zinc finger)"/>
    <property type="match status" value="1"/>
</dbReference>
<dbReference type="PROSITE" id="PS50089">
    <property type="entry name" value="ZF_RING_2"/>
    <property type="match status" value="1"/>
</dbReference>
<dbReference type="STRING" id="41427.A0A182JBJ2"/>
<dbReference type="InterPro" id="IPR004939">
    <property type="entry name" value="APC_su10/DOC_dom"/>
</dbReference>
<evidence type="ECO:0000256" key="11">
    <source>
        <dbReference type="ARBA" id="ARBA00022833"/>
    </source>
</evidence>
<dbReference type="EC" id="2.3.2.33" evidence="5"/>
<dbReference type="InterPro" id="IPR013083">
    <property type="entry name" value="Znf_RING/FYVE/PHD"/>
</dbReference>
<evidence type="ECO:0000256" key="13">
    <source>
        <dbReference type="SAM" id="MobiDB-lite"/>
    </source>
</evidence>
<dbReference type="SUPFAM" id="SSF49785">
    <property type="entry name" value="Galactose-binding domain-like"/>
    <property type="match status" value="1"/>
</dbReference>
<dbReference type="GO" id="GO:0005886">
    <property type="term" value="C:plasma membrane"/>
    <property type="evidence" value="ECO:0007669"/>
    <property type="project" value="TreeGrafter"/>
</dbReference>
<dbReference type="EnsemblMetazoa" id="AATE014994-RA">
    <property type="protein sequence ID" value="AATE014994-PA.1"/>
    <property type="gene ID" value="AATE014994"/>
</dbReference>
<evidence type="ECO:0000256" key="8">
    <source>
        <dbReference type="ARBA" id="ARBA00022737"/>
    </source>
</evidence>
<dbReference type="InterPro" id="IPR008979">
    <property type="entry name" value="Galactose-bd-like_sf"/>
</dbReference>
<dbReference type="PROSITE" id="PS51284">
    <property type="entry name" value="DOC"/>
    <property type="match status" value="1"/>
</dbReference>
<dbReference type="FunFam" id="3.30.40.10:FF:000078">
    <property type="entry name" value="E3 ubiquitin-protein ligase MYCBP2 isoform X1"/>
    <property type="match status" value="1"/>
</dbReference>
<evidence type="ECO:0000256" key="5">
    <source>
        <dbReference type="ARBA" id="ARBA00012249"/>
    </source>
</evidence>
<evidence type="ECO:0000256" key="1">
    <source>
        <dbReference type="ARBA" id="ARBA00000333"/>
    </source>
</evidence>
<protein>
    <recommendedName>
        <fullName evidence="5">RCR-type E3 ubiquitin transferase</fullName>
        <ecNumber evidence="5">2.3.2.33</ecNumber>
    </recommendedName>
</protein>
<keyword evidence="9" id="KW-0863">Zinc-finger</keyword>
<dbReference type="GO" id="GO:0005634">
    <property type="term" value="C:nucleus"/>
    <property type="evidence" value="ECO:0007669"/>
    <property type="project" value="TreeGrafter"/>
</dbReference>
<comment type="similarity">
    <text evidence="4">Belongs to the RING-Cys relay (RCR) family.</text>
</comment>
<comment type="catalytic activity">
    <reaction evidence="1">
        <text>[E2 ubiquitin-conjugating enzyme]-S-ubiquitinyl-L-cysteine + [acceptor protein]-L-threonine = [E2 ubiquitin-conjugating enzyme]-L-cysteine + [acceptor protein]-3-O-ubiquitinyl-L-threonine.</text>
        <dbReference type="EC" id="2.3.2.33"/>
    </reaction>
</comment>
<dbReference type="GO" id="GO:0007411">
    <property type="term" value="P:axon guidance"/>
    <property type="evidence" value="ECO:0007669"/>
    <property type="project" value="TreeGrafter"/>
</dbReference>
<evidence type="ECO:0000256" key="2">
    <source>
        <dbReference type="ARBA" id="ARBA00004489"/>
    </source>
</evidence>
<feature type="region of interest" description="Disordered" evidence="13">
    <location>
        <begin position="238"/>
        <end position="262"/>
    </location>
</feature>
<evidence type="ECO:0000313" key="14">
    <source>
        <dbReference type="EnsemblMetazoa" id="AATE014994-PA.1"/>
    </source>
</evidence>
<name>A0A182JBJ2_ANOAO</name>
<dbReference type="SUPFAM" id="SSF57850">
    <property type="entry name" value="RING/U-box"/>
    <property type="match status" value="1"/>
</dbReference>
<dbReference type="AlphaFoldDB" id="A0A182JBJ2"/>
<evidence type="ECO:0000256" key="3">
    <source>
        <dbReference type="ARBA" id="ARBA00004906"/>
    </source>
</evidence>
<dbReference type="CDD" id="cd19799">
    <property type="entry name" value="Bbox2_MYCBP2"/>
    <property type="match status" value="1"/>
</dbReference>
<dbReference type="Gene3D" id="2.60.120.260">
    <property type="entry name" value="Galactose-binding domain-like"/>
    <property type="match status" value="1"/>
</dbReference>
<keyword evidence="12" id="KW-0966">Cell projection</keyword>
<dbReference type="CDD" id="cd16463">
    <property type="entry name" value="RING-H2_PHR"/>
    <property type="match status" value="1"/>
</dbReference>
<evidence type="ECO:0000256" key="10">
    <source>
        <dbReference type="ARBA" id="ARBA00022786"/>
    </source>
</evidence>
<evidence type="ECO:0000256" key="6">
    <source>
        <dbReference type="ARBA" id="ARBA00022679"/>
    </source>
</evidence>
<dbReference type="GO" id="GO:0008270">
    <property type="term" value="F:zinc ion binding"/>
    <property type="evidence" value="ECO:0007669"/>
    <property type="project" value="UniProtKB-KW"/>
</dbReference>
<keyword evidence="6" id="KW-0808">Transferase</keyword>
<dbReference type="SMART" id="SM01337">
    <property type="entry name" value="APC10"/>
    <property type="match status" value="1"/>
</dbReference>
<evidence type="ECO:0000256" key="12">
    <source>
        <dbReference type="ARBA" id="ARBA00023273"/>
    </source>
</evidence>
<accession>A0A182JBJ2</accession>
<reference evidence="14" key="1">
    <citation type="submission" date="2022-08" db="UniProtKB">
        <authorList>
            <consortium name="EnsemblMetazoa"/>
        </authorList>
    </citation>
    <scope>IDENTIFICATION</scope>
    <source>
        <strain evidence="14">EBRO</strain>
    </source>
</reference>
<dbReference type="GO" id="GO:0008582">
    <property type="term" value="P:regulation of synaptic assembly at neuromuscular junction"/>
    <property type="evidence" value="ECO:0007669"/>
    <property type="project" value="TreeGrafter"/>
</dbReference>
<dbReference type="SMART" id="SM00184">
    <property type="entry name" value="RING"/>
    <property type="match status" value="1"/>
</dbReference>
<evidence type="ECO:0000256" key="4">
    <source>
        <dbReference type="ARBA" id="ARBA00005415"/>
    </source>
</evidence>
<dbReference type="VEuPathDB" id="VectorBase:AATE014994"/>
<comment type="pathway">
    <text evidence="3">Protein modification; protein ubiquitination.</text>
</comment>
<keyword evidence="11" id="KW-0862">Zinc</keyword>
<evidence type="ECO:0000256" key="7">
    <source>
        <dbReference type="ARBA" id="ARBA00022723"/>
    </source>
</evidence>
<dbReference type="GO" id="GO:0030424">
    <property type="term" value="C:axon"/>
    <property type="evidence" value="ECO:0007669"/>
    <property type="project" value="UniProtKB-SubCell"/>
</dbReference>
<dbReference type="PANTHER" id="PTHR45943">
    <property type="entry name" value="E3 UBIQUITIN-PROTEIN LIGASE MYCBP2"/>
    <property type="match status" value="1"/>
</dbReference>
<keyword evidence="8" id="KW-0677">Repeat</keyword>
<keyword evidence="7" id="KW-0479">Metal-binding</keyword>
<dbReference type="InterPro" id="IPR001841">
    <property type="entry name" value="Znf_RING"/>
</dbReference>
<dbReference type="GO" id="GO:0099174">
    <property type="term" value="P:regulation of presynapse organization"/>
    <property type="evidence" value="ECO:0007669"/>
    <property type="project" value="UniProtKB-ARBA"/>
</dbReference>
<feature type="region of interest" description="Disordered" evidence="13">
    <location>
        <begin position="417"/>
        <end position="453"/>
    </location>
</feature>
<sequence length="1204" mass="130990">MQHAPGESVPNVGGAAGGLLGRPAMVFILERHSLDRLRRLLIRQLRRSLCHRYSLQAFNWLLRQLTEPIGLHDVMWWFVSALTAGDSGDVDPSDAESELGLEHPASACEGHLGRGISRALHAYLSTVSELTLHFPLGSPLQRMAVQCFGLRFVPSDHQFLHRVNVFGNISRILSKSEEEEEERALETQTSRARTDLLLGADDVPIEVTLFQDITDMYELTVSSRPALAPALLDNSTETFWESDEEDRGKPKTIELTPGGRAGPSASGTAACQLALIAIHVDNSRDVACKVTSLLLYGGSHINNATGTGELSLLRTIEIDPAACAWQTIPLTPPGSGTSGHYRLEIRGPDATLRIRQVKLYGTRASNLTASEAPQQPVATLPTPRQVQSRLCEQETLRVFRLLTGQVFGKLLEETSTHRDSAVGSGATNGAGERMVNGSGSSTGGDAGGTELSPLPSLSESIHDLREHAVGILFSRRKLSHLQKQIIVHVVQAIERETVKSRDAWEATLNGDSSTATIYNDAYCFEMLSMVLALSGSSVGRTYLSQQHHLLKDLLSLAHTGSDRVQRQVTSLIRRILPELPADPSGQLQASGPAENGPSSDTDCEALLDVLLALIAKSLQVQLKVKNGASNGQQHQQQMAQNVTPSLATTGVSLASVTPASGQTLSAGTGIGRHQRYRWYLRGSIAAKQAESIIALVRDMASGKLSERWATASRAAVASCLLTVTQLEEEYRRSADACIRTATLWLALAALCVIDREQIERLSSNQWHRQSESNRPLCSNHDDEVTFAVLNCALCGSLCADCDRVLHLNRRTRSHHRTVCKEEQDAIRVELHESCGRAKLYWLWAVVDSRTLKGMLEFRGHDPSASCSAVPVTATGVGVCRFCGATGSSGLLALGNICPDAQCQEYGAVSCTKVHARCGHACGGILNETQCLPCLVPNCQAEGEPSQCGPGVPRLTQDGEDMCMICFTETLGTAPSVQLRCGHVFHYHCCKTVLMRRWNGPRISFGFAQCPICKVDIEHPSLEPFLAAIVALRQDVKRKALMRLEYEGLAKAVTADGTDPTRYAMERYAYYVCSQCGKAYYGGEARCDAELGENFNPQELVCGGCSDVSKAKMCPKHGMDFLEYKCRYCCSVAVFFCFGTTHFCDTCHDDFQRLTNLPKGKLPRCPAGPKATQLTGEECPLHVVHPPTGEEFALGCGICRNAQTF</sequence>
<organism evidence="14">
    <name type="scientific">Anopheles atroparvus</name>
    <name type="common">European mosquito</name>
    <dbReference type="NCBI Taxonomy" id="41427"/>
    <lineage>
        <taxon>Eukaryota</taxon>
        <taxon>Metazoa</taxon>
        <taxon>Ecdysozoa</taxon>
        <taxon>Arthropoda</taxon>
        <taxon>Hexapoda</taxon>
        <taxon>Insecta</taxon>
        <taxon>Pterygota</taxon>
        <taxon>Neoptera</taxon>
        <taxon>Endopterygota</taxon>
        <taxon>Diptera</taxon>
        <taxon>Nematocera</taxon>
        <taxon>Culicoidea</taxon>
        <taxon>Culicidae</taxon>
        <taxon>Anophelinae</taxon>
        <taxon>Anopheles</taxon>
    </lineage>
</organism>
<comment type="subcellular location">
    <subcellularLocation>
        <location evidence="2">Cell projection</location>
        <location evidence="2">Axon</location>
    </subcellularLocation>
</comment>
<dbReference type="GO" id="GO:0061630">
    <property type="term" value="F:ubiquitin protein ligase activity"/>
    <property type="evidence" value="ECO:0007669"/>
    <property type="project" value="UniProtKB-EC"/>
</dbReference>